<evidence type="ECO:0000313" key="3">
    <source>
        <dbReference type="Proteomes" id="UP000664940"/>
    </source>
</evidence>
<dbReference type="EMBL" id="JABVXQ010000001">
    <property type="protein sequence ID" value="KAF6130819.1"/>
    <property type="molecule type" value="Genomic_DNA"/>
</dbReference>
<feature type="region of interest" description="Disordered" evidence="1">
    <location>
        <begin position="1"/>
        <end position="34"/>
    </location>
</feature>
<name>A0A834EVK5_9CHIR</name>
<organism evidence="2 3">
    <name type="scientific">Phyllostomus discolor</name>
    <name type="common">pale spear-nosed bat</name>
    <dbReference type="NCBI Taxonomy" id="89673"/>
    <lineage>
        <taxon>Eukaryota</taxon>
        <taxon>Metazoa</taxon>
        <taxon>Chordata</taxon>
        <taxon>Craniata</taxon>
        <taxon>Vertebrata</taxon>
        <taxon>Euteleostomi</taxon>
        <taxon>Mammalia</taxon>
        <taxon>Eutheria</taxon>
        <taxon>Laurasiatheria</taxon>
        <taxon>Chiroptera</taxon>
        <taxon>Yangochiroptera</taxon>
        <taxon>Phyllostomidae</taxon>
        <taxon>Phyllostominae</taxon>
        <taxon>Phyllostomus</taxon>
    </lineage>
</organism>
<evidence type="ECO:0000256" key="1">
    <source>
        <dbReference type="SAM" id="MobiDB-lite"/>
    </source>
</evidence>
<accession>A0A834EVK5</accession>
<evidence type="ECO:0000313" key="2">
    <source>
        <dbReference type="EMBL" id="KAF6130819.1"/>
    </source>
</evidence>
<proteinExistence type="predicted"/>
<sequence length="130" mass="13733">MAFSRGPQEGVPVLPGPAGGAPTPDCMEPSTMTDGLGVVSRASVPLPPQSSLCQKLQADGLVWVKQTAPLSSPLLLPPQTVNLQELRFSSTGALHLCTDLIISLGDYGSFTRAKLNSAALPTVRILRWRL</sequence>
<reference evidence="2 3" key="1">
    <citation type="journal article" date="2020" name="Nature">
        <title>Six reference-quality genomes reveal evolution of bat adaptations.</title>
        <authorList>
            <person name="Jebb D."/>
            <person name="Huang Z."/>
            <person name="Pippel M."/>
            <person name="Hughes G.M."/>
            <person name="Lavrichenko K."/>
            <person name="Devanna P."/>
            <person name="Winkler S."/>
            <person name="Jermiin L.S."/>
            <person name="Skirmuntt E.C."/>
            <person name="Katzourakis A."/>
            <person name="Burkitt-Gray L."/>
            <person name="Ray D.A."/>
            <person name="Sullivan K.A.M."/>
            <person name="Roscito J.G."/>
            <person name="Kirilenko B.M."/>
            <person name="Davalos L.M."/>
            <person name="Corthals A.P."/>
            <person name="Power M.L."/>
            <person name="Jones G."/>
            <person name="Ransome R.D."/>
            <person name="Dechmann D.K.N."/>
            <person name="Locatelli A.G."/>
            <person name="Puechmaille S.J."/>
            <person name="Fedrigo O."/>
            <person name="Jarvis E.D."/>
            <person name="Hiller M."/>
            <person name="Vernes S.C."/>
            <person name="Myers E.W."/>
            <person name="Teeling E.C."/>
        </authorList>
    </citation>
    <scope>NUCLEOTIDE SEQUENCE [LARGE SCALE GENOMIC DNA]</scope>
    <source>
        <strain evidence="2">Bat1K_MPI-CBG_1</strain>
    </source>
</reference>
<dbReference type="AlphaFoldDB" id="A0A834EVK5"/>
<protein>
    <submittedName>
        <fullName evidence="2">Uncharacterized protein</fullName>
    </submittedName>
</protein>
<comment type="caution">
    <text evidence="2">The sequence shown here is derived from an EMBL/GenBank/DDBJ whole genome shotgun (WGS) entry which is preliminary data.</text>
</comment>
<dbReference type="Proteomes" id="UP000664940">
    <property type="component" value="Unassembled WGS sequence"/>
</dbReference>
<gene>
    <name evidence="2" type="ORF">HJG60_007797</name>
</gene>